<reference evidence="2 3" key="1">
    <citation type="submission" date="2017-06" db="EMBL/GenBank/DDBJ databases">
        <title>Isolation and characterization of a thermophilic and butanogenic Thermoanaerobacterium thermosaccharolyticum M5 capable of efficient degradation of hemicellulose.</title>
        <authorList>
            <person name="Xin F."/>
            <person name="Jiang Y."/>
        </authorList>
    </citation>
    <scope>NUCLEOTIDE SEQUENCE [LARGE SCALE GENOMIC DNA]</scope>
    <source>
        <strain evidence="2 3">M5</strain>
    </source>
</reference>
<organism evidence="2 3">
    <name type="scientific">Thermoanaerobacterium thermosaccharolyticum</name>
    <name type="common">Clostridium thermosaccharolyticum</name>
    <dbReference type="NCBI Taxonomy" id="1517"/>
    <lineage>
        <taxon>Bacteria</taxon>
        <taxon>Bacillati</taxon>
        <taxon>Bacillota</taxon>
        <taxon>Clostridia</taxon>
        <taxon>Thermoanaerobacterales</taxon>
        <taxon>Thermoanaerobacteraceae</taxon>
        <taxon>Thermoanaerobacterium</taxon>
    </lineage>
</organism>
<gene>
    <name evidence="2" type="ORF">CE561_05960</name>
</gene>
<dbReference type="PANTHER" id="PTHR43649">
    <property type="entry name" value="ARABINOSE-BINDING PROTEIN-RELATED"/>
    <property type="match status" value="1"/>
</dbReference>
<evidence type="ECO:0000256" key="1">
    <source>
        <dbReference type="SAM" id="SignalP"/>
    </source>
</evidence>
<evidence type="ECO:0000313" key="2">
    <source>
        <dbReference type="EMBL" id="OXT07880.1"/>
    </source>
</evidence>
<dbReference type="InterPro" id="IPR050490">
    <property type="entry name" value="Bact_solute-bd_prot1"/>
</dbReference>
<dbReference type="Pfam" id="PF01547">
    <property type="entry name" value="SBP_bac_1"/>
    <property type="match status" value="1"/>
</dbReference>
<dbReference type="AlphaFoldDB" id="A0A231VI64"/>
<dbReference type="Gene3D" id="3.40.190.10">
    <property type="entry name" value="Periplasmic binding protein-like II"/>
    <property type="match status" value="2"/>
</dbReference>
<evidence type="ECO:0000313" key="3">
    <source>
        <dbReference type="Proteomes" id="UP000215301"/>
    </source>
</evidence>
<dbReference type="PANTHER" id="PTHR43649:SF11">
    <property type="entry name" value="ABC TRANSPORTER SUBSTRATE-BINDING PROTEIN YESO-RELATED"/>
    <property type="match status" value="1"/>
</dbReference>
<dbReference type="CDD" id="cd13585">
    <property type="entry name" value="PBP2_TMBP_like"/>
    <property type="match status" value="1"/>
</dbReference>
<dbReference type="InterPro" id="IPR006059">
    <property type="entry name" value="SBP"/>
</dbReference>
<dbReference type="Proteomes" id="UP000215301">
    <property type="component" value="Unassembled WGS sequence"/>
</dbReference>
<sequence length="446" mass="50091">MKMFKKITSLLISLLLIISLVTGCSSSSNSSSSSKNSSENSTSQKTVTLRLRFMWWGGDARHKATLDAISLYEKEHPNVKINAEYGGVTDYLQKLITQLSSGTAPDLIQIDVTWLQQLFSQGDFFADLSKLKDINVNAFDQNFLKNYCYVNNKLIGLPTGINNSAMYINKDFFDKFGIDDKTVWTWDNLLQTAKMVHEKDKNAYLLDADSTICDYILVTYVGQKTGNQWVKDDYTLGFDKQTLTEAFKYLNDLFEVGAIEPFSQSAPYEGKPEQNPMWLNGQTGMLWNWSSIYSGVKANIKNLSLALPPIDPNAKQTGIVVRPSQLIAINKDSKNIDEAAKFLNWFFTDTDAIKTLKDVRGVPATADARKILSENNLLDSTLTDNANQAMEKMAPPENGISGNQELEKINTDIIQKLAYKKITPEQAADELINTYKQKLPELKSQQ</sequence>
<proteinExistence type="predicted"/>
<dbReference type="PROSITE" id="PS51257">
    <property type="entry name" value="PROKAR_LIPOPROTEIN"/>
    <property type="match status" value="1"/>
</dbReference>
<dbReference type="SUPFAM" id="SSF53850">
    <property type="entry name" value="Periplasmic binding protein-like II"/>
    <property type="match status" value="1"/>
</dbReference>
<feature type="signal peptide" evidence="1">
    <location>
        <begin position="1"/>
        <end position="23"/>
    </location>
</feature>
<name>A0A231VI64_THETR</name>
<protein>
    <submittedName>
        <fullName evidence="2">ABC transporter substrate-binding protein</fullName>
    </submittedName>
</protein>
<dbReference type="EMBL" id="NKHD01000018">
    <property type="protein sequence ID" value="OXT07880.1"/>
    <property type="molecule type" value="Genomic_DNA"/>
</dbReference>
<accession>A0A231VI64</accession>
<comment type="caution">
    <text evidence="2">The sequence shown here is derived from an EMBL/GenBank/DDBJ whole genome shotgun (WGS) entry which is preliminary data.</text>
</comment>
<feature type="chain" id="PRO_5039186107" evidence="1">
    <location>
        <begin position="24"/>
        <end position="446"/>
    </location>
</feature>
<keyword evidence="1" id="KW-0732">Signal</keyword>